<evidence type="ECO:0000313" key="2">
    <source>
        <dbReference type="Proteomes" id="UP000345177"/>
    </source>
</evidence>
<dbReference type="KEGG" id="vg:62682694"/>
<dbReference type="Proteomes" id="UP000345177">
    <property type="component" value="Segment"/>
</dbReference>
<proteinExistence type="predicted"/>
<organism evidence="1 2">
    <name type="scientific">Serratia phage JS26</name>
    <dbReference type="NCBI Taxonomy" id="2315217"/>
    <lineage>
        <taxon>Viruses</taxon>
        <taxon>Duplodnaviria</taxon>
        <taxon>Heunggongvirae</taxon>
        <taxon>Uroviricota</taxon>
        <taxon>Caudoviricetes</taxon>
        <taxon>Casjensviridae</taxon>
        <taxon>Dunedinvirus</taxon>
        <taxon>Dunedinvirus JS26</taxon>
    </lineage>
</organism>
<evidence type="ECO:0000313" key="1">
    <source>
        <dbReference type="EMBL" id="QGF20918.1"/>
    </source>
</evidence>
<dbReference type="EMBL" id="MN505213">
    <property type="protein sequence ID" value="QGF20918.1"/>
    <property type="molecule type" value="Genomic_DNA"/>
</dbReference>
<sequence length="103" mass="11718">MREPTADEWLEAFKPEWAERLAGEELEINLQLCTRDGRAIGNAVIACQVTESHGTYWAVLTDAGNVVKMTDEEIDERFYRGEYIMKARDVEARYAKATGIPHV</sequence>
<protein>
    <submittedName>
        <fullName evidence="1">Uncharacterized protein</fullName>
    </submittedName>
</protein>
<dbReference type="GeneID" id="62682694"/>
<name>A0A5Q2F6K8_9CAUD</name>
<reference evidence="1 2" key="1">
    <citation type="submission" date="2019-09" db="EMBL/GenBank/DDBJ databases">
        <title>Transcriptional response of Serratia to Siphovirus infection.</title>
        <authorList>
            <person name="Malone L.M."/>
            <person name="Fineran P.C."/>
        </authorList>
    </citation>
    <scope>NUCLEOTIDE SEQUENCE [LARGE SCALE GENOMIC DNA]</scope>
</reference>
<accession>A0A5Q2F6K8</accession>
<dbReference type="RefSeq" id="YP_010000054.1">
    <property type="nucleotide sequence ID" value="NC_053012.1"/>
</dbReference>
<keyword evidence="2" id="KW-1185">Reference proteome</keyword>